<evidence type="ECO:0000313" key="5">
    <source>
        <dbReference type="EMBL" id="MCM6760934.1"/>
    </source>
</evidence>
<dbReference type="RefSeq" id="WP_251942692.1">
    <property type="nucleotide sequence ID" value="NZ_JAMRYM010000001.1"/>
</dbReference>
<evidence type="ECO:0000256" key="2">
    <source>
        <dbReference type="ARBA" id="ARBA00022857"/>
    </source>
</evidence>
<dbReference type="Gene3D" id="3.40.430.10">
    <property type="entry name" value="Dihydrofolate Reductase, subunit A"/>
    <property type="match status" value="1"/>
</dbReference>
<dbReference type="InterPro" id="IPR002734">
    <property type="entry name" value="RibDG_C"/>
</dbReference>
<dbReference type="EMBL" id="JAMRYM010000001">
    <property type="protein sequence ID" value="MCM6760934.1"/>
    <property type="molecule type" value="Genomic_DNA"/>
</dbReference>
<dbReference type="GO" id="GO:0008703">
    <property type="term" value="F:5-amino-6-(5-phosphoribosylamino)uracil reductase activity"/>
    <property type="evidence" value="ECO:0007669"/>
    <property type="project" value="InterPro"/>
</dbReference>
<evidence type="ECO:0000259" key="4">
    <source>
        <dbReference type="Pfam" id="PF01872"/>
    </source>
</evidence>
<dbReference type="InterPro" id="IPR050765">
    <property type="entry name" value="Riboflavin_Biosynth_HTPR"/>
</dbReference>
<dbReference type="PANTHER" id="PTHR38011">
    <property type="entry name" value="DIHYDROFOLATE REDUCTASE FAMILY PROTEIN (AFU_ORTHOLOGUE AFUA_8G06820)"/>
    <property type="match status" value="1"/>
</dbReference>
<dbReference type="SUPFAM" id="SSF53597">
    <property type="entry name" value="Dihydrofolate reductase-like"/>
    <property type="match status" value="1"/>
</dbReference>
<dbReference type="Proteomes" id="UP001155240">
    <property type="component" value="Unassembled WGS sequence"/>
</dbReference>
<dbReference type="GO" id="GO:0009231">
    <property type="term" value="P:riboflavin biosynthetic process"/>
    <property type="evidence" value="ECO:0007669"/>
    <property type="project" value="InterPro"/>
</dbReference>
<reference evidence="5" key="1">
    <citation type="submission" date="2022-06" db="EMBL/GenBank/DDBJ databases">
        <title>Whole genome shotgun sequencing (WGS) of Rathayibacter sp. ZW T2_19, isolated from stored onions (Allium cepa).</title>
        <authorList>
            <person name="Stoll D.A."/>
            <person name="Huch M."/>
        </authorList>
    </citation>
    <scope>NUCLEOTIDE SEQUENCE</scope>
    <source>
        <strain evidence="5">ZW T2_19</strain>
    </source>
</reference>
<sequence length="248" mass="26257">MSAAIDRLLPSPLRALDDDALLALYSEDSADEWLRVNFVSSIDGAVTREGLSGALGGEADERVFDLLRRLADVVLVAAGTVRTEGYGPMVLGEASARARSAQGREPHPVFAIVSGSLELDPASRIFTEAPVRPVVVTTGSSPSRKRSELGEVADVLVCGEEALDAARMRDALAERGLGRIHCEGGPALLGTLLAHDVVDELDLTISPTLESGDAGRIARGDALEARTQRLAHVLASGDTLLLRYLRAR</sequence>
<organism evidence="5 6">
    <name type="scientific">Rathayibacter rubneri</name>
    <dbReference type="NCBI Taxonomy" id="2950106"/>
    <lineage>
        <taxon>Bacteria</taxon>
        <taxon>Bacillati</taxon>
        <taxon>Actinomycetota</taxon>
        <taxon>Actinomycetes</taxon>
        <taxon>Micrococcales</taxon>
        <taxon>Microbacteriaceae</taxon>
        <taxon>Rathayibacter</taxon>
    </lineage>
</organism>
<dbReference type="AlphaFoldDB" id="A0A9X2IST3"/>
<keyword evidence="6" id="KW-1185">Reference proteome</keyword>
<proteinExistence type="predicted"/>
<gene>
    <name evidence="5" type="ORF">NB037_00740</name>
</gene>
<evidence type="ECO:0000256" key="3">
    <source>
        <dbReference type="ARBA" id="ARBA00023002"/>
    </source>
</evidence>
<evidence type="ECO:0000313" key="6">
    <source>
        <dbReference type="Proteomes" id="UP001155240"/>
    </source>
</evidence>
<keyword evidence="3" id="KW-0560">Oxidoreductase</keyword>
<accession>A0A9X2IST3</accession>
<dbReference type="Pfam" id="PF01872">
    <property type="entry name" value="RibD_C"/>
    <property type="match status" value="1"/>
</dbReference>
<feature type="domain" description="Bacterial bifunctional deaminase-reductase C-terminal" evidence="4">
    <location>
        <begin position="33"/>
        <end position="239"/>
    </location>
</feature>
<comment type="pathway">
    <text evidence="1">Cofactor biosynthesis; riboflavin biosynthesis.</text>
</comment>
<name>A0A9X2IST3_9MICO</name>
<protein>
    <submittedName>
        <fullName evidence="5">Pyrimidine reductase family protein</fullName>
    </submittedName>
</protein>
<dbReference type="PANTHER" id="PTHR38011:SF7">
    <property type="entry name" value="2,5-DIAMINO-6-RIBOSYLAMINO-4(3H)-PYRIMIDINONE 5'-PHOSPHATE REDUCTASE"/>
    <property type="match status" value="1"/>
</dbReference>
<comment type="caution">
    <text evidence="5">The sequence shown here is derived from an EMBL/GenBank/DDBJ whole genome shotgun (WGS) entry which is preliminary data.</text>
</comment>
<dbReference type="NCBIfam" id="NF010663">
    <property type="entry name" value="PRK14059.1-1"/>
    <property type="match status" value="1"/>
</dbReference>
<keyword evidence="2" id="KW-0521">NADP</keyword>
<evidence type="ECO:0000256" key="1">
    <source>
        <dbReference type="ARBA" id="ARBA00005104"/>
    </source>
</evidence>
<dbReference type="InterPro" id="IPR024072">
    <property type="entry name" value="DHFR-like_dom_sf"/>
</dbReference>